<evidence type="ECO:0000313" key="3">
    <source>
        <dbReference type="Proteomes" id="UP001058461"/>
    </source>
</evidence>
<feature type="chain" id="PRO_5045110739" description="Lipoprotein" evidence="1">
    <location>
        <begin position="22"/>
        <end position="233"/>
    </location>
</feature>
<evidence type="ECO:0000313" key="2">
    <source>
        <dbReference type="EMBL" id="UTW11595.1"/>
    </source>
</evidence>
<evidence type="ECO:0008006" key="4">
    <source>
        <dbReference type="Google" id="ProtNLM"/>
    </source>
</evidence>
<keyword evidence="3" id="KW-1185">Reference proteome</keyword>
<protein>
    <recommendedName>
        <fullName evidence="4">Lipoprotein</fullName>
    </recommendedName>
</protein>
<dbReference type="EMBL" id="CP073347">
    <property type="protein sequence ID" value="UTW11595.1"/>
    <property type="molecule type" value="Genomic_DNA"/>
</dbReference>
<accession>A0ABY5HGV2</accession>
<feature type="signal peptide" evidence="1">
    <location>
        <begin position="1"/>
        <end position="21"/>
    </location>
</feature>
<proteinExistence type="predicted"/>
<dbReference type="Proteomes" id="UP001058461">
    <property type="component" value="Chromosome"/>
</dbReference>
<gene>
    <name evidence="2" type="ORF">KDW95_20470</name>
</gene>
<dbReference type="RefSeq" id="WP_255853632.1">
    <property type="nucleotide sequence ID" value="NZ_CP073347.1"/>
</dbReference>
<name>A0ABY5HGV2_9GAMM</name>
<organism evidence="2 3">
    <name type="scientific">Marinobacterium rhizophilum</name>
    <dbReference type="NCBI Taxonomy" id="420402"/>
    <lineage>
        <taxon>Bacteria</taxon>
        <taxon>Pseudomonadati</taxon>
        <taxon>Pseudomonadota</taxon>
        <taxon>Gammaproteobacteria</taxon>
        <taxon>Oceanospirillales</taxon>
        <taxon>Oceanospirillaceae</taxon>
        <taxon>Marinobacterium</taxon>
    </lineage>
</organism>
<reference evidence="2" key="1">
    <citation type="submission" date="2021-04" db="EMBL/GenBank/DDBJ databases">
        <title>Oceanospirillales bacteria with DddD are important DMSP degraders in coastal seawater.</title>
        <authorList>
            <person name="Liu J."/>
        </authorList>
    </citation>
    <scope>NUCLEOTIDE SEQUENCE</scope>
    <source>
        <strain evidence="2">D13-1</strain>
    </source>
</reference>
<evidence type="ECO:0000256" key="1">
    <source>
        <dbReference type="SAM" id="SignalP"/>
    </source>
</evidence>
<keyword evidence="1" id="KW-0732">Signal</keyword>
<sequence length="233" mass="26262">MKRSPLILLILLLSLGLSACAPQQQERPFQMRNLAKSDIDMVTDAHIAEVNRLSRDLMLKLYKRNPRELAKAPPGTTVAQRMYQLFEFPRKTRFDELNNRYGIHAVPLAFDPAFEGDRVLALMVGISGMIHSAYNGQDEFFLLDEIDQQKLYNSARNLEKIAWQLNNARQADGELFLYSNGLSEVGIGNLSFARTFGKLIALQDMMARIVADTQNRTINKVLHGAASTVLLPI</sequence>
<dbReference type="PROSITE" id="PS51257">
    <property type="entry name" value="PROKAR_LIPOPROTEIN"/>
    <property type="match status" value="1"/>
</dbReference>